<evidence type="ECO:0000313" key="6">
    <source>
        <dbReference type="EMBL" id="AKJ66277.1"/>
    </source>
</evidence>
<dbReference type="InterPro" id="IPR005053">
    <property type="entry name" value="MobA_MobL"/>
</dbReference>
<evidence type="ECO:0000259" key="5">
    <source>
        <dbReference type="Pfam" id="PF03389"/>
    </source>
</evidence>
<evidence type="ECO:0000256" key="1">
    <source>
        <dbReference type="ARBA" id="ARBA00010873"/>
    </source>
</evidence>
<evidence type="ECO:0000256" key="2">
    <source>
        <dbReference type="ARBA" id="ARBA00022971"/>
    </source>
</evidence>
<feature type="region of interest" description="Disordered" evidence="4">
    <location>
        <begin position="427"/>
        <end position="450"/>
    </location>
</feature>
<reference evidence="6" key="1">
    <citation type="submission" date="2015-04" db="EMBL/GenBank/DDBJ databases">
        <title>Characterization of a novel small plasmid carrying florfenicol resistance gene floR in Haemophilus parasuis.</title>
        <authorList>
            <person name="Li B."/>
            <person name="Zhang Y."/>
            <person name="Wei J."/>
            <person name="Shao D."/>
            <person name="Liu K."/>
            <person name="Shi Y."/>
            <person name="Qiu Y."/>
            <person name="Ma Z."/>
        </authorList>
    </citation>
    <scope>NUCLEOTIDE SEQUENCE</scope>
    <source>
        <strain evidence="6">ASB17W</strain>
        <plasmid evidence="6">pHPSF1</plasmid>
    </source>
</reference>
<dbReference type="RefSeq" id="WP_160151381.1">
    <property type="nucleotide sequence ID" value="NZ_JARURK010000068.1"/>
</dbReference>
<evidence type="ECO:0000256" key="3">
    <source>
        <dbReference type="SAM" id="Coils"/>
    </source>
</evidence>
<keyword evidence="3" id="KW-0175">Coiled coil</keyword>
<name>A0A0G3EKB6_GLAPU</name>
<dbReference type="AlphaFoldDB" id="A0A0G3EKB6"/>
<sequence length="450" mass="53611">MAIYHLNVRYCSKSKGQSAQAKNEYINRNDKYSKRLDDLQFSGFGNMPKFAENNPQKFWQASDIYERANARVCTEIVFALPRELNLEQQQELVQSFINSTVNSERNKLPYSFAIHNDKANNNPHCHLIFSERQLDGIERSEEQFFKRANSKNAELGGTKKTADFRDRDFIKAVRKTWSEQANFALEKHGHTARIDERSYQEQGIDKEPRARLDRVTWQELQRLEENAEFFAEVIERKQNQIEQEKVEITKNTPKNTLEPFSQKDDIKHEQIKKVAENRKESVSQAEFDRFLIENWLEPNQKFINACEKRAKMRSEWEQYGKDLERINSDYKALNEKKQGLFGLWETKEQKQTKQELESEYYRIKALRKEKAEEHDTYNDKINQYEKDTIEPLRKQIEQMKADNPHLEQRNHQQLMAMKFKGLEQWAKDKLQREQSQKRQISHSKDSDLSL</sequence>
<proteinExistence type="inferred from homology"/>
<protein>
    <submittedName>
        <fullName evidence="6">MobA/L</fullName>
    </submittedName>
</protein>
<comment type="similarity">
    <text evidence="1">Belongs to the MobA/MobL family.</text>
</comment>
<dbReference type="Pfam" id="PF03389">
    <property type="entry name" value="MobA_MobL"/>
    <property type="match status" value="1"/>
</dbReference>
<feature type="coiled-coil region" evidence="3">
    <location>
        <begin position="220"/>
        <end position="251"/>
    </location>
</feature>
<keyword evidence="2" id="KW-0184">Conjugation</keyword>
<evidence type="ECO:0000256" key="4">
    <source>
        <dbReference type="SAM" id="MobiDB-lite"/>
    </source>
</evidence>
<dbReference type="Gene3D" id="3.30.930.30">
    <property type="match status" value="1"/>
</dbReference>
<geneLocation type="plasmid" evidence="6">
    <name>pHPSF1</name>
</geneLocation>
<accession>A0A0G3EKB6</accession>
<feature type="domain" description="MobA/MobL protein" evidence="5">
    <location>
        <begin position="20"/>
        <end position="212"/>
    </location>
</feature>
<keyword evidence="6" id="KW-0614">Plasmid</keyword>
<gene>
    <name evidence="6" type="primary">mobA</name>
    <name evidence="6" type="synonym">L</name>
</gene>
<dbReference type="EMBL" id="KR262062">
    <property type="protein sequence ID" value="AKJ66277.1"/>
    <property type="molecule type" value="Genomic_DNA"/>
</dbReference>
<organism evidence="6">
    <name type="scientific">Glaesserella parasuis</name>
    <name type="common">Haemophilus parasuis</name>
    <dbReference type="NCBI Taxonomy" id="738"/>
    <lineage>
        <taxon>Bacteria</taxon>
        <taxon>Pseudomonadati</taxon>
        <taxon>Pseudomonadota</taxon>
        <taxon>Gammaproteobacteria</taxon>
        <taxon>Pasteurellales</taxon>
        <taxon>Pasteurellaceae</taxon>
        <taxon>Glaesserella</taxon>
    </lineage>
</organism>